<dbReference type="InterPro" id="IPR051783">
    <property type="entry name" value="NAD(P)-dependent_oxidoreduct"/>
</dbReference>
<dbReference type="GO" id="GO:0004029">
    <property type="term" value="F:aldehyde dehydrogenase (NAD+) activity"/>
    <property type="evidence" value="ECO:0007669"/>
    <property type="project" value="TreeGrafter"/>
</dbReference>
<evidence type="ECO:0000313" key="2">
    <source>
        <dbReference type="EMBL" id="OAI04506.1"/>
    </source>
</evidence>
<sequence length="317" mass="34327">MTKALVTGASGFIGSQLCQALMNQGYAVRTCSRAGHSPDNIAFDFAKPGACPAELCAGIDVVFHLAGKAHALAENRQDAAEYREVNTEGTRKLLEAAQQAGVKSFVFFSSVKAVGDSSRQPMDETLNEPASDSYGLSKYEAEQLVLHGGYIPHPVVLRLSMVYGDTEKGNLPRMIKAVRRGIFPPLAESGNQRSMVHVEDVIASALLAAEKPEAAGQIYIVTDQQNYSTRQIYDAIRAALGKPPVAWSVPMPLLASLARLGDGFGRLTGRRFPIDSDSLEKLTGSAWYSSAKIGRELGFQPRHTLWKALPDIIRHLS</sequence>
<accession>A0A177MFF7</accession>
<feature type="domain" description="NAD-dependent epimerase/dehydratase" evidence="1">
    <location>
        <begin position="4"/>
        <end position="219"/>
    </location>
</feature>
<reference evidence="3" key="1">
    <citation type="submission" date="2016-03" db="EMBL/GenBank/DDBJ databases">
        <authorList>
            <person name="Heylen K."/>
            <person name="De Vos P."/>
            <person name="Vekeman B."/>
        </authorList>
    </citation>
    <scope>NUCLEOTIDE SEQUENCE [LARGE SCALE GENOMIC DNA]</scope>
    <source>
        <strain evidence="3">R-45363</strain>
    </source>
</reference>
<dbReference type="EMBL" id="LUUG01000071">
    <property type="protein sequence ID" value="OAI04506.1"/>
    <property type="molecule type" value="Genomic_DNA"/>
</dbReference>
<dbReference type="PANTHER" id="PTHR48079:SF6">
    <property type="entry name" value="NAD(P)-BINDING DOMAIN-CONTAINING PROTEIN-RELATED"/>
    <property type="match status" value="1"/>
</dbReference>
<organism evidence="2 3">
    <name type="scientific">Methylomonas methanica</name>
    <dbReference type="NCBI Taxonomy" id="421"/>
    <lineage>
        <taxon>Bacteria</taxon>
        <taxon>Pseudomonadati</taxon>
        <taxon>Pseudomonadota</taxon>
        <taxon>Gammaproteobacteria</taxon>
        <taxon>Methylococcales</taxon>
        <taxon>Methylococcaceae</taxon>
        <taxon>Methylomonas</taxon>
    </lineage>
</organism>
<proteinExistence type="predicted"/>
<dbReference type="RefSeq" id="WP_064008718.1">
    <property type="nucleotide sequence ID" value="NZ_LUUG01000071.1"/>
</dbReference>
<dbReference type="PANTHER" id="PTHR48079">
    <property type="entry name" value="PROTEIN YEEZ"/>
    <property type="match status" value="1"/>
</dbReference>
<dbReference type="Proteomes" id="UP000078090">
    <property type="component" value="Unassembled WGS sequence"/>
</dbReference>
<name>A0A177MFF7_METMH</name>
<dbReference type="GO" id="GO:0005737">
    <property type="term" value="C:cytoplasm"/>
    <property type="evidence" value="ECO:0007669"/>
    <property type="project" value="TreeGrafter"/>
</dbReference>
<evidence type="ECO:0000313" key="3">
    <source>
        <dbReference type="Proteomes" id="UP000078090"/>
    </source>
</evidence>
<dbReference type="Pfam" id="PF01370">
    <property type="entry name" value="Epimerase"/>
    <property type="match status" value="1"/>
</dbReference>
<dbReference type="SUPFAM" id="SSF51735">
    <property type="entry name" value="NAD(P)-binding Rossmann-fold domains"/>
    <property type="match status" value="1"/>
</dbReference>
<dbReference type="AlphaFoldDB" id="A0A177MFF7"/>
<dbReference type="Gene3D" id="3.40.50.720">
    <property type="entry name" value="NAD(P)-binding Rossmann-like Domain"/>
    <property type="match status" value="1"/>
</dbReference>
<comment type="caution">
    <text evidence="2">The sequence shown here is derived from an EMBL/GenBank/DDBJ whole genome shotgun (WGS) entry which is preliminary data.</text>
</comment>
<protein>
    <submittedName>
        <fullName evidence="2">NAD-dependent dehydratase</fullName>
    </submittedName>
</protein>
<dbReference type="InterPro" id="IPR036291">
    <property type="entry name" value="NAD(P)-bd_dom_sf"/>
</dbReference>
<gene>
    <name evidence="2" type="ORF">A1332_02045</name>
</gene>
<dbReference type="OrthoDB" id="9801056at2"/>
<dbReference type="InterPro" id="IPR001509">
    <property type="entry name" value="Epimerase_deHydtase"/>
</dbReference>
<evidence type="ECO:0000259" key="1">
    <source>
        <dbReference type="Pfam" id="PF01370"/>
    </source>
</evidence>